<dbReference type="InterPro" id="IPR058240">
    <property type="entry name" value="rSAM_sf"/>
</dbReference>
<dbReference type="Pfam" id="PF04055">
    <property type="entry name" value="Radical_SAM"/>
    <property type="match status" value="1"/>
</dbReference>
<keyword evidence="3" id="KW-0479">Metal-binding</keyword>
<evidence type="ECO:0000256" key="4">
    <source>
        <dbReference type="ARBA" id="ARBA00023004"/>
    </source>
</evidence>
<feature type="domain" description="Radical SAM core" evidence="6">
    <location>
        <begin position="20"/>
        <end position="239"/>
    </location>
</feature>
<keyword evidence="4" id="KW-0408">Iron</keyword>
<dbReference type="GO" id="GO:0046872">
    <property type="term" value="F:metal ion binding"/>
    <property type="evidence" value="ECO:0007669"/>
    <property type="project" value="UniProtKB-KW"/>
</dbReference>
<protein>
    <recommendedName>
        <fullName evidence="6">Radical SAM core domain-containing protein</fullName>
    </recommendedName>
</protein>
<name>W4LKQ1_ENTF1</name>
<evidence type="ECO:0000313" key="7">
    <source>
        <dbReference type="EMBL" id="ETW98270.1"/>
    </source>
</evidence>
<dbReference type="HOGENOM" id="CLU_009273_4_2_7"/>
<dbReference type="AlphaFoldDB" id="W4LKQ1"/>
<evidence type="ECO:0000313" key="8">
    <source>
        <dbReference type="Proteomes" id="UP000019141"/>
    </source>
</evidence>
<accession>W4LKQ1</accession>
<evidence type="ECO:0000256" key="2">
    <source>
        <dbReference type="ARBA" id="ARBA00022691"/>
    </source>
</evidence>
<comment type="cofactor">
    <cofactor evidence="1">
        <name>[4Fe-4S] cluster</name>
        <dbReference type="ChEBI" id="CHEBI:49883"/>
    </cofactor>
</comment>
<evidence type="ECO:0000256" key="3">
    <source>
        <dbReference type="ARBA" id="ARBA00022723"/>
    </source>
</evidence>
<dbReference type="SFLD" id="SFLDG01386">
    <property type="entry name" value="main_SPASM_domain-containing"/>
    <property type="match status" value="1"/>
</dbReference>
<dbReference type="SFLD" id="SFLDS00029">
    <property type="entry name" value="Radical_SAM"/>
    <property type="match status" value="1"/>
</dbReference>
<sequence>MEARAYSEFSHHLHAQSVGQRLPITGTVEVTRRCPLTCAHCYNNLPMGDRQARAQELTYDEHCRLIDEMVQAGCLWLLYTGGEIFARPDFLDIYTYAKQQGLLITLFTNGTLITPAIADALAHWRPFAIEITLYGYTKATYERLTGRPGTYERCLHGIHLLLDRGLPLKLKTVAVTLNQHEIWDIKHFAQVDLGVDFKFDAMMNPRIDCSQSPLQVRLQPQEVVALDLLDPERVASWRDFATQFSGPVNPPERHRELYHCGGGVNGFAIDPYGQMSICVLSHCDTYDLRQGSFQEGWSQFLGKVRRKKMTRFTKCTACGIKAMCGMCPANGELENGDPESPVEFLCQVAHLRAYVLGLDIPPHGPCAYCPGGEQYESIQQSAADVLERPSLPQATAQSCAPLFPIL</sequence>
<keyword evidence="8" id="KW-1185">Reference proteome</keyword>
<keyword evidence="2" id="KW-0949">S-adenosyl-L-methionine</keyword>
<reference evidence="7 8" key="1">
    <citation type="journal article" date="2014" name="Nature">
        <title>An environmental bacterial taxon with a large and distinct metabolic repertoire.</title>
        <authorList>
            <person name="Wilson M.C."/>
            <person name="Mori T."/>
            <person name="Ruckert C."/>
            <person name="Uria A.R."/>
            <person name="Helf M.J."/>
            <person name="Takada K."/>
            <person name="Gernert C."/>
            <person name="Steffens U.A."/>
            <person name="Heycke N."/>
            <person name="Schmitt S."/>
            <person name="Rinke C."/>
            <person name="Helfrich E.J."/>
            <person name="Brachmann A.O."/>
            <person name="Gurgui C."/>
            <person name="Wakimoto T."/>
            <person name="Kracht M."/>
            <person name="Crusemann M."/>
            <person name="Hentschel U."/>
            <person name="Abe I."/>
            <person name="Matsunaga S."/>
            <person name="Kalinowski J."/>
            <person name="Takeyama H."/>
            <person name="Piel J."/>
        </authorList>
    </citation>
    <scope>NUCLEOTIDE SEQUENCE [LARGE SCALE GENOMIC DNA]</scope>
    <source>
        <strain evidence="8">TSY1</strain>
    </source>
</reference>
<comment type="caution">
    <text evidence="7">The sequence shown here is derived from an EMBL/GenBank/DDBJ whole genome shotgun (WGS) entry which is preliminary data.</text>
</comment>
<dbReference type="GO" id="GO:0051536">
    <property type="term" value="F:iron-sulfur cluster binding"/>
    <property type="evidence" value="ECO:0007669"/>
    <property type="project" value="UniProtKB-KW"/>
</dbReference>
<dbReference type="SFLD" id="SFLDG01067">
    <property type="entry name" value="SPASM/twitch_domain_containing"/>
    <property type="match status" value="1"/>
</dbReference>
<dbReference type="PANTHER" id="PTHR11228:SF7">
    <property type="entry name" value="PQQA PEPTIDE CYCLASE"/>
    <property type="match status" value="1"/>
</dbReference>
<dbReference type="GO" id="GO:0003824">
    <property type="term" value="F:catalytic activity"/>
    <property type="evidence" value="ECO:0007669"/>
    <property type="project" value="InterPro"/>
</dbReference>
<dbReference type="Proteomes" id="UP000019141">
    <property type="component" value="Unassembled WGS sequence"/>
</dbReference>
<gene>
    <name evidence="7" type="ORF">ETSY1_19435</name>
</gene>
<dbReference type="PROSITE" id="PS51918">
    <property type="entry name" value="RADICAL_SAM"/>
    <property type="match status" value="1"/>
</dbReference>
<keyword evidence="5" id="KW-0411">Iron-sulfur</keyword>
<proteinExistence type="predicted"/>
<dbReference type="SUPFAM" id="SSF102114">
    <property type="entry name" value="Radical SAM enzymes"/>
    <property type="match status" value="1"/>
</dbReference>
<evidence type="ECO:0000256" key="5">
    <source>
        <dbReference type="ARBA" id="ARBA00023014"/>
    </source>
</evidence>
<organism evidence="7 8">
    <name type="scientific">Entotheonella factor</name>
    <dbReference type="NCBI Taxonomy" id="1429438"/>
    <lineage>
        <taxon>Bacteria</taxon>
        <taxon>Pseudomonadati</taxon>
        <taxon>Nitrospinota/Tectimicrobiota group</taxon>
        <taxon>Candidatus Tectimicrobiota</taxon>
        <taxon>Candidatus Entotheonellia</taxon>
        <taxon>Candidatus Entotheonellales</taxon>
        <taxon>Candidatus Entotheonellaceae</taxon>
        <taxon>Candidatus Entotheonella</taxon>
    </lineage>
</organism>
<dbReference type="CDD" id="cd01335">
    <property type="entry name" value="Radical_SAM"/>
    <property type="match status" value="1"/>
</dbReference>
<evidence type="ECO:0000256" key="1">
    <source>
        <dbReference type="ARBA" id="ARBA00001966"/>
    </source>
</evidence>
<dbReference type="EMBL" id="AZHW01000569">
    <property type="protein sequence ID" value="ETW98270.1"/>
    <property type="molecule type" value="Genomic_DNA"/>
</dbReference>
<dbReference type="InterPro" id="IPR013785">
    <property type="entry name" value="Aldolase_TIM"/>
</dbReference>
<dbReference type="Gene3D" id="3.20.20.70">
    <property type="entry name" value="Aldolase class I"/>
    <property type="match status" value="1"/>
</dbReference>
<dbReference type="InterPro" id="IPR007197">
    <property type="entry name" value="rSAM"/>
</dbReference>
<evidence type="ECO:0000259" key="6">
    <source>
        <dbReference type="PROSITE" id="PS51918"/>
    </source>
</evidence>
<dbReference type="InterPro" id="IPR050377">
    <property type="entry name" value="Radical_SAM_PqqE_MftC-like"/>
</dbReference>
<dbReference type="PANTHER" id="PTHR11228">
    <property type="entry name" value="RADICAL SAM DOMAIN PROTEIN"/>
    <property type="match status" value="1"/>
</dbReference>